<dbReference type="EMBL" id="JABEBT010000034">
    <property type="protein sequence ID" value="KAF7636024.1"/>
    <property type="molecule type" value="Genomic_DNA"/>
</dbReference>
<dbReference type="InterPro" id="IPR029033">
    <property type="entry name" value="His_PPase_superfam"/>
</dbReference>
<evidence type="ECO:0000256" key="1">
    <source>
        <dbReference type="ARBA" id="ARBA00000032"/>
    </source>
</evidence>
<dbReference type="Gene3D" id="3.40.50.1240">
    <property type="entry name" value="Phosphoglycerate mutase-like"/>
    <property type="match status" value="1"/>
</dbReference>
<keyword evidence="4" id="KW-0732">Signal</keyword>
<keyword evidence="8" id="KW-1133">Transmembrane helix</keyword>
<keyword evidence="8" id="KW-0812">Transmembrane</keyword>
<reference evidence="9" key="1">
    <citation type="journal article" date="2020" name="Ecol. Evol.">
        <title>Genome structure and content of the rice root-knot nematode (Meloidogyne graminicola).</title>
        <authorList>
            <person name="Phan N.T."/>
            <person name="Danchin E.G.J."/>
            <person name="Klopp C."/>
            <person name="Perfus-Barbeoch L."/>
            <person name="Kozlowski D.K."/>
            <person name="Koutsovoulos G.D."/>
            <person name="Lopez-Roques C."/>
            <person name="Bouchez O."/>
            <person name="Zahm M."/>
            <person name="Besnard G."/>
            <person name="Bellafiore S."/>
        </authorList>
    </citation>
    <scope>NUCLEOTIDE SEQUENCE</scope>
    <source>
        <strain evidence="9">VN-18</strain>
    </source>
</reference>
<dbReference type="AlphaFoldDB" id="A0A8S9ZS29"/>
<dbReference type="OrthoDB" id="258392at2759"/>
<protein>
    <recommendedName>
        <fullName evidence="3">acid phosphatase</fullName>
        <ecNumber evidence="3">3.1.3.2</ecNumber>
    </recommendedName>
</protein>
<evidence type="ECO:0000256" key="5">
    <source>
        <dbReference type="ARBA" id="ARBA00022801"/>
    </source>
</evidence>
<dbReference type="PANTHER" id="PTHR11567">
    <property type="entry name" value="ACID PHOSPHATASE-RELATED"/>
    <property type="match status" value="1"/>
</dbReference>
<evidence type="ECO:0000256" key="6">
    <source>
        <dbReference type="ARBA" id="ARBA00023157"/>
    </source>
</evidence>
<dbReference type="PANTHER" id="PTHR11567:SF211">
    <property type="entry name" value="PROSTATIC ACID PHOSPHATASE"/>
    <property type="match status" value="1"/>
</dbReference>
<name>A0A8S9ZS29_9BILA</name>
<keyword evidence="10" id="KW-1185">Reference proteome</keyword>
<gene>
    <name evidence="9" type="ORF">Mgra_00004473</name>
</gene>
<evidence type="ECO:0000313" key="10">
    <source>
        <dbReference type="Proteomes" id="UP000605970"/>
    </source>
</evidence>
<keyword evidence="8" id="KW-0472">Membrane</keyword>
<feature type="transmembrane region" description="Helical" evidence="8">
    <location>
        <begin position="446"/>
        <end position="463"/>
    </location>
</feature>
<dbReference type="CDD" id="cd07061">
    <property type="entry name" value="HP_HAP_like"/>
    <property type="match status" value="1"/>
</dbReference>
<comment type="similarity">
    <text evidence="2">Belongs to the histidine acid phosphatase family.</text>
</comment>
<organism evidence="9 10">
    <name type="scientific">Meloidogyne graminicola</name>
    <dbReference type="NCBI Taxonomy" id="189291"/>
    <lineage>
        <taxon>Eukaryota</taxon>
        <taxon>Metazoa</taxon>
        <taxon>Ecdysozoa</taxon>
        <taxon>Nematoda</taxon>
        <taxon>Chromadorea</taxon>
        <taxon>Rhabditida</taxon>
        <taxon>Tylenchina</taxon>
        <taxon>Tylenchomorpha</taxon>
        <taxon>Tylenchoidea</taxon>
        <taxon>Meloidogynidae</taxon>
        <taxon>Meloidogyninae</taxon>
        <taxon>Meloidogyne</taxon>
    </lineage>
</organism>
<keyword evidence="7" id="KW-0325">Glycoprotein</keyword>
<dbReference type="GO" id="GO:0003993">
    <property type="term" value="F:acid phosphatase activity"/>
    <property type="evidence" value="ECO:0007669"/>
    <property type="project" value="UniProtKB-EC"/>
</dbReference>
<evidence type="ECO:0000256" key="4">
    <source>
        <dbReference type="ARBA" id="ARBA00022729"/>
    </source>
</evidence>
<sequence>MIKVSFSVFYFFVFLIFSFAQFILSNNSNDELILVQAFWRHGDRSPITTYFNDPIKEDKWLQGWGQLTPKGMAQQVILGDKLAQRYIRDLNFVSPRYKSSEIYVTSTDFNRTLTSAISNMIGFYKNGEPGEDFPEGEDDYWWPKGFTPIAVHSTNKQQDSLVTDNTSPCPRLTELQKLIKKTPEYEKLVNEKKWIFDELTQLCGQTINISNIGMLHDTLFIEDLYKNKLKLQMPKWTQNESIRIEIKNISNLINEWNNGRGLKPFNSVDFGLELPKIHGGPILWLLIGNMLAKMHCLKPDSDKNRTPRSIQNSSPLGDPICQWISTRKYFAYSAHDSTLAALFSTLGFPKSNYDEAGNPHYSTCITFELWLNNSGGGNPYIKAFYWPPEIKNNLEVTKHIIGCENNCNLEIFINRSEIYKAKPSIAEYCQNTNFNPSFTSSSASKIQTTNFFLFLIILIFILYQ</sequence>
<keyword evidence="5" id="KW-0378">Hydrolase</keyword>
<comment type="caution">
    <text evidence="9">The sequence shown here is derived from an EMBL/GenBank/DDBJ whole genome shotgun (WGS) entry which is preliminary data.</text>
</comment>
<evidence type="ECO:0000256" key="8">
    <source>
        <dbReference type="SAM" id="Phobius"/>
    </source>
</evidence>
<dbReference type="SUPFAM" id="SSF53254">
    <property type="entry name" value="Phosphoglycerate mutase-like"/>
    <property type="match status" value="1"/>
</dbReference>
<evidence type="ECO:0000256" key="2">
    <source>
        <dbReference type="ARBA" id="ARBA00005375"/>
    </source>
</evidence>
<keyword evidence="6" id="KW-1015">Disulfide bond</keyword>
<accession>A0A8S9ZS29</accession>
<dbReference type="InterPro" id="IPR050645">
    <property type="entry name" value="Histidine_acid_phosphatase"/>
</dbReference>
<comment type="catalytic activity">
    <reaction evidence="1">
        <text>a phosphate monoester + H2O = an alcohol + phosphate</text>
        <dbReference type="Rhea" id="RHEA:15017"/>
        <dbReference type="ChEBI" id="CHEBI:15377"/>
        <dbReference type="ChEBI" id="CHEBI:30879"/>
        <dbReference type="ChEBI" id="CHEBI:43474"/>
        <dbReference type="ChEBI" id="CHEBI:67140"/>
        <dbReference type="EC" id="3.1.3.2"/>
    </reaction>
</comment>
<evidence type="ECO:0000256" key="3">
    <source>
        <dbReference type="ARBA" id="ARBA00012646"/>
    </source>
</evidence>
<dbReference type="EC" id="3.1.3.2" evidence="3"/>
<proteinExistence type="inferred from homology"/>
<dbReference type="InterPro" id="IPR000560">
    <property type="entry name" value="His_Pase_clade-2"/>
</dbReference>
<dbReference type="Pfam" id="PF00328">
    <property type="entry name" value="His_Phos_2"/>
    <property type="match status" value="1"/>
</dbReference>
<dbReference type="Proteomes" id="UP000605970">
    <property type="component" value="Unassembled WGS sequence"/>
</dbReference>
<evidence type="ECO:0000256" key="7">
    <source>
        <dbReference type="ARBA" id="ARBA00023180"/>
    </source>
</evidence>
<evidence type="ECO:0000313" key="9">
    <source>
        <dbReference type="EMBL" id="KAF7636024.1"/>
    </source>
</evidence>